<feature type="transmembrane region" description="Helical" evidence="8">
    <location>
        <begin position="297"/>
        <end position="318"/>
    </location>
</feature>
<dbReference type="PANTHER" id="PTHR42718">
    <property type="entry name" value="MAJOR FACILITATOR SUPERFAMILY MULTIDRUG TRANSPORTER MFSC"/>
    <property type="match status" value="1"/>
</dbReference>
<dbReference type="Gene3D" id="1.20.1720.10">
    <property type="entry name" value="Multidrug resistance protein D"/>
    <property type="match status" value="1"/>
</dbReference>
<dbReference type="SUPFAM" id="SSF103473">
    <property type="entry name" value="MFS general substrate transporter"/>
    <property type="match status" value="1"/>
</dbReference>
<evidence type="ECO:0000259" key="9">
    <source>
        <dbReference type="PROSITE" id="PS50850"/>
    </source>
</evidence>
<keyword evidence="11" id="KW-1185">Reference proteome</keyword>
<feature type="transmembrane region" description="Helical" evidence="8">
    <location>
        <begin position="46"/>
        <end position="69"/>
    </location>
</feature>
<evidence type="ECO:0000313" key="10">
    <source>
        <dbReference type="EMBL" id="PWC02574.1"/>
    </source>
</evidence>
<feature type="transmembrane region" description="Helical" evidence="8">
    <location>
        <begin position="201"/>
        <end position="218"/>
    </location>
</feature>
<dbReference type="EMBL" id="QEEZ01000002">
    <property type="protein sequence ID" value="PWC02574.1"/>
    <property type="molecule type" value="Genomic_DNA"/>
</dbReference>
<dbReference type="GO" id="GO:0005886">
    <property type="term" value="C:plasma membrane"/>
    <property type="evidence" value="ECO:0007669"/>
    <property type="project" value="UniProtKB-SubCell"/>
</dbReference>
<evidence type="ECO:0000313" key="11">
    <source>
        <dbReference type="Proteomes" id="UP000244989"/>
    </source>
</evidence>
<gene>
    <name evidence="10" type="ORF">DF222_01120</name>
</gene>
<reference evidence="11" key="1">
    <citation type="submission" date="2018-04" db="EMBL/GenBank/DDBJ databases">
        <authorList>
            <person name="Liu S."/>
            <person name="Wang Z."/>
            <person name="Li J."/>
        </authorList>
    </citation>
    <scope>NUCLEOTIDE SEQUENCE [LARGE SCALE GENOMIC DNA]</scope>
    <source>
        <strain evidence="11">2189</strain>
    </source>
</reference>
<feature type="transmembrane region" description="Helical" evidence="8">
    <location>
        <begin position="400"/>
        <end position="416"/>
    </location>
</feature>
<dbReference type="PROSITE" id="PS50850">
    <property type="entry name" value="MFS"/>
    <property type="match status" value="1"/>
</dbReference>
<dbReference type="AlphaFoldDB" id="A0A2U1T981"/>
<keyword evidence="3" id="KW-0813">Transport</keyword>
<dbReference type="InterPro" id="IPR020846">
    <property type="entry name" value="MFS_dom"/>
</dbReference>
<evidence type="ECO:0000256" key="8">
    <source>
        <dbReference type="SAM" id="Phobius"/>
    </source>
</evidence>
<comment type="subcellular location">
    <subcellularLocation>
        <location evidence="1">Cell membrane</location>
        <topology evidence="1">Multi-pass membrane protein</topology>
    </subcellularLocation>
</comment>
<proteinExistence type="inferred from homology"/>
<dbReference type="Gene3D" id="1.20.1250.20">
    <property type="entry name" value="MFS general substrate transporter like domains"/>
    <property type="match status" value="1"/>
</dbReference>
<dbReference type="InterPro" id="IPR036259">
    <property type="entry name" value="MFS_trans_sf"/>
</dbReference>
<dbReference type="PRINTS" id="PR01036">
    <property type="entry name" value="TCRTETB"/>
</dbReference>
<keyword evidence="4" id="KW-1003">Cell membrane</keyword>
<dbReference type="Pfam" id="PF07690">
    <property type="entry name" value="MFS_1"/>
    <property type="match status" value="1"/>
</dbReference>
<dbReference type="Proteomes" id="UP000244989">
    <property type="component" value="Unassembled WGS sequence"/>
</dbReference>
<evidence type="ECO:0000256" key="5">
    <source>
        <dbReference type="ARBA" id="ARBA00022692"/>
    </source>
</evidence>
<name>A0A2U1T981_9CORY</name>
<evidence type="ECO:0000256" key="6">
    <source>
        <dbReference type="ARBA" id="ARBA00022989"/>
    </source>
</evidence>
<feature type="transmembrane region" description="Helical" evidence="8">
    <location>
        <begin position="169"/>
        <end position="189"/>
    </location>
</feature>
<dbReference type="KEGG" id="cyz:C3B44_06650"/>
<evidence type="ECO:0000256" key="2">
    <source>
        <dbReference type="ARBA" id="ARBA00008537"/>
    </source>
</evidence>
<keyword evidence="5 8" id="KW-0812">Transmembrane</keyword>
<evidence type="ECO:0000256" key="3">
    <source>
        <dbReference type="ARBA" id="ARBA00022448"/>
    </source>
</evidence>
<dbReference type="GO" id="GO:0022857">
    <property type="term" value="F:transmembrane transporter activity"/>
    <property type="evidence" value="ECO:0007669"/>
    <property type="project" value="InterPro"/>
</dbReference>
<organism evidence="10 11">
    <name type="scientific">Corynebacterium yudongzhengii</name>
    <dbReference type="NCBI Taxonomy" id="2080740"/>
    <lineage>
        <taxon>Bacteria</taxon>
        <taxon>Bacillati</taxon>
        <taxon>Actinomycetota</taxon>
        <taxon>Actinomycetes</taxon>
        <taxon>Mycobacteriales</taxon>
        <taxon>Corynebacteriaceae</taxon>
        <taxon>Corynebacterium</taxon>
    </lineage>
</organism>
<feature type="transmembrane region" description="Helical" evidence="8">
    <location>
        <begin position="330"/>
        <end position="349"/>
    </location>
</feature>
<dbReference type="InterPro" id="IPR011701">
    <property type="entry name" value="MFS"/>
</dbReference>
<feature type="transmembrane region" description="Helical" evidence="8">
    <location>
        <begin position="113"/>
        <end position="131"/>
    </location>
</feature>
<feature type="transmembrane region" description="Helical" evidence="8">
    <location>
        <begin position="224"/>
        <end position="243"/>
    </location>
</feature>
<evidence type="ECO:0000256" key="4">
    <source>
        <dbReference type="ARBA" id="ARBA00022475"/>
    </source>
</evidence>
<dbReference type="RefSeq" id="WP_108431685.1">
    <property type="nucleotide sequence ID" value="NZ_CP026947.1"/>
</dbReference>
<evidence type="ECO:0000256" key="1">
    <source>
        <dbReference type="ARBA" id="ARBA00004651"/>
    </source>
</evidence>
<dbReference type="OrthoDB" id="7375466at2"/>
<keyword evidence="7 8" id="KW-0472">Membrane</keyword>
<evidence type="ECO:0000256" key="7">
    <source>
        <dbReference type="ARBA" id="ARBA00023136"/>
    </source>
</evidence>
<protein>
    <submittedName>
        <fullName evidence="10">MFS transporter</fullName>
    </submittedName>
</protein>
<feature type="transmembrane region" description="Helical" evidence="8">
    <location>
        <begin position="355"/>
        <end position="379"/>
    </location>
</feature>
<accession>A0A2U1T981</accession>
<dbReference type="PANTHER" id="PTHR42718:SF9">
    <property type="entry name" value="MAJOR FACILITATOR SUPERFAMILY MULTIDRUG TRANSPORTER MFSC"/>
    <property type="match status" value="1"/>
</dbReference>
<feature type="domain" description="Major facilitator superfamily (MFS) profile" evidence="9">
    <location>
        <begin position="15"/>
        <end position="444"/>
    </location>
</feature>
<sequence>MTAETEHNLPAAWRALAALSLGFFMSLLDQTTVAVALPTIAAEFDVGYATAAWVSSAYLLAVVVPLVVSGRLGDRFGHRRLFLGGIAVFTAGAVASASASGITLLIVCRFIQGLGAAALMPQTMAVINQVFPRSRRGAAYGAWGVVGSLAALTGPVLAGILVASGGWRAIFWLHLPLGIAALILGALWIPRGIRHKTPIDALSVFYSLLGLTAVVTAVQEGLDSPALILLGVVGLAAVVAFLLRQRRPGALIPLRLFSVRNFSVGVGTIVVMGVVASSTLIPLMAWLQDVRGLGADAAGWFAAPMAVVGFVMGPICGILSDRVPPKTMHLIGFTILGIALTSMAVGMYIDAPLWFIVLTVTGLGFGQSFIWAANAAAVLGDIPGPDMGAASGVYNTSRQLGGVVGVAITGAVLATAGAAPALFVLAGVVFAGLIAAGWFRSPGMPGREAANALE</sequence>
<comment type="caution">
    <text evidence="10">The sequence shown here is derived from an EMBL/GenBank/DDBJ whole genome shotgun (WGS) entry which is preliminary data.</text>
</comment>
<dbReference type="NCBIfam" id="TIGR00711">
    <property type="entry name" value="efflux_EmrB"/>
    <property type="match status" value="1"/>
</dbReference>
<comment type="similarity">
    <text evidence="2">Belongs to the major facilitator superfamily. EmrB family.</text>
</comment>
<feature type="transmembrane region" description="Helical" evidence="8">
    <location>
        <begin position="422"/>
        <end position="439"/>
    </location>
</feature>
<feature type="transmembrane region" description="Helical" evidence="8">
    <location>
        <begin position="264"/>
        <end position="285"/>
    </location>
</feature>
<feature type="transmembrane region" description="Helical" evidence="8">
    <location>
        <begin position="138"/>
        <end position="163"/>
    </location>
</feature>
<feature type="transmembrane region" description="Helical" evidence="8">
    <location>
        <begin position="81"/>
        <end position="107"/>
    </location>
</feature>
<keyword evidence="6 8" id="KW-1133">Transmembrane helix</keyword>
<dbReference type="InterPro" id="IPR004638">
    <property type="entry name" value="EmrB-like"/>
</dbReference>